<accession>A0A9P6DTR2</accession>
<dbReference type="GO" id="GO:0060090">
    <property type="term" value="F:molecular adaptor activity"/>
    <property type="evidence" value="ECO:0007669"/>
    <property type="project" value="TreeGrafter"/>
</dbReference>
<dbReference type="GO" id="GO:0007091">
    <property type="term" value="P:metaphase/anaphase transition of mitotic cell cycle"/>
    <property type="evidence" value="ECO:0007669"/>
    <property type="project" value="TreeGrafter"/>
</dbReference>
<dbReference type="GO" id="GO:0031145">
    <property type="term" value="P:anaphase-promoting complex-dependent catabolic process"/>
    <property type="evidence" value="ECO:0007669"/>
    <property type="project" value="TreeGrafter"/>
</dbReference>
<feature type="domain" description="Anaphase-promoting complex subunit 1 beta-sandwich" evidence="10">
    <location>
        <begin position="1583"/>
        <end position="1667"/>
    </location>
</feature>
<evidence type="ECO:0000313" key="12">
    <source>
        <dbReference type="Proteomes" id="UP000886523"/>
    </source>
</evidence>
<dbReference type="InterPro" id="IPR048971">
    <property type="entry name" value="Apc1_3rd"/>
</dbReference>
<evidence type="ECO:0000259" key="8">
    <source>
        <dbReference type="Pfam" id="PF18122"/>
    </source>
</evidence>
<evidence type="ECO:0008006" key="13">
    <source>
        <dbReference type="Google" id="ProtNLM"/>
    </source>
</evidence>
<dbReference type="EMBL" id="MU128971">
    <property type="protein sequence ID" value="KAF9513502.1"/>
    <property type="molecule type" value="Genomic_DNA"/>
</dbReference>
<proteinExistence type="inferred from homology"/>
<dbReference type="Pfam" id="PF18122">
    <property type="entry name" value="APC1_C"/>
    <property type="match status" value="1"/>
</dbReference>
<evidence type="ECO:0000256" key="4">
    <source>
        <dbReference type="ARBA" id="ARBA00022776"/>
    </source>
</evidence>
<dbReference type="GO" id="GO:0070979">
    <property type="term" value="P:protein K11-linked ubiquitination"/>
    <property type="evidence" value="ECO:0007669"/>
    <property type="project" value="TreeGrafter"/>
</dbReference>
<keyword evidence="4" id="KW-0498">Mitosis</keyword>
<comment type="caution">
    <text evidence="11">The sequence shown here is derived from an EMBL/GenBank/DDBJ whole genome shotgun (WGS) entry which is preliminary data.</text>
</comment>
<evidence type="ECO:0000256" key="6">
    <source>
        <dbReference type="SAM" id="MobiDB-lite"/>
    </source>
</evidence>
<dbReference type="InterPro" id="IPR011989">
    <property type="entry name" value="ARM-like"/>
</dbReference>
<name>A0A9P6DTR2_9AGAM</name>
<evidence type="ECO:0000256" key="3">
    <source>
        <dbReference type="ARBA" id="ARBA00022737"/>
    </source>
</evidence>
<protein>
    <recommendedName>
        <fullName evidence="13">Anaphase-promoting complex subunit 1</fullName>
    </recommendedName>
</protein>
<dbReference type="InterPro" id="IPR049255">
    <property type="entry name" value="Apc1_N"/>
</dbReference>
<feature type="domain" description="Anaphase-promoting complex subunit 1 C-terminal" evidence="8">
    <location>
        <begin position="1735"/>
        <end position="1909"/>
    </location>
</feature>
<evidence type="ECO:0000256" key="5">
    <source>
        <dbReference type="ARBA" id="ARBA00023306"/>
    </source>
</evidence>
<dbReference type="Pfam" id="PF12859">
    <property type="entry name" value="ANAPC1"/>
    <property type="match status" value="1"/>
</dbReference>
<evidence type="ECO:0000256" key="2">
    <source>
        <dbReference type="ARBA" id="ARBA00022618"/>
    </source>
</evidence>
<dbReference type="Pfam" id="PF20518">
    <property type="entry name" value="Apc1_MidN"/>
    <property type="match status" value="1"/>
</dbReference>
<dbReference type="InterPro" id="IPR046794">
    <property type="entry name" value="Apc1_MidN"/>
</dbReference>
<dbReference type="InterPro" id="IPR041221">
    <property type="entry name" value="APC1_C"/>
</dbReference>
<dbReference type="Proteomes" id="UP000886523">
    <property type="component" value="Unassembled WGS sequence"/>
</dbReference>
<feature type="domain" description="Anaphase-promoting complex subunit 1 middle" evidence="9">
    <location>
        <begin position="883"/>
        <end position="941"/>
    </location>
</feature>
<comment type="similarity">
    <text evidence="1">Belongs to the APC1 family.</text>
</comment>
<keyword evidence="5" id="KW-0131">Cell cycle</keyword>
<gene>
    <name evidence="11" type="ORF">BS47DRAFT_1393219</name>
</gene>
<evidence type="ECO:0000259" key="9">
    <source>
        <dbReference type="Pfam" id="PF20518"/>
    </source>
</evidence>
<reference evidence="11" key="1">
    <citation type="journal article" date="2020" name="Nat. Commun.">
        <title>Large-scale genome sequencing of mycorrhizal fungi provides insights into the early evolution of symbiotic traits.</title>
        <authorList>
            <person name="Miyauchi S."/>
            <person name="Kiss E."/>
            <person name="Kuo A."/>
            <person name="Drula E."/>
            <person name="Kohler A."/>
            <person name="Sanchez-Garcia M."/>
            <person name="Morin E."/>
            <person name="Andreopoulos B."/>
            <person name="Barry K.W."/>
            <person name="Bonito G."/>
            <person name="Buee M."/>
            <person name="Carver A."/>
            <person name="Chen C."/>
            <person name="Cichocki N."/>
            <person name="Clum A."/>
            <person name="Culley D."/>
            <person name="Crous P.W."/>
            <person name="Fauchery L."/>
            <person name="Girlanda M."/>
            <person name="Hayes R.D."/>
            <person name="Keri Z."/>
            <person name="LaButti K."/>
            <person name="Lipzen A."/>
            <person name="Lombard V."/>
            <person name="Magnuson J."/>
            <person name="Maillard F."/>
            <person name="Murat C."/>
            <person name="Nolan M."/>
            <person name="Ohm R.A."/>
            <person name="Pangilinan J."/>
            <person name="Pereira M.F."/>
            <person name="Perotto S."/>
            <person name="Peter M."/>
            <person name="Pfister S."/>
            <person name="Riley R."/>
            <person name="Sitrit Y."/>
            <person name="Stielow J.B."/>
            <person name="Szollosi G."/>
            <person name="Zifcakova L."/>
            <person name="Stursova M."/>
            <person name="Spatafora J.W."/>
            <person name="Tedersoo L."/>
            <person name="Vaario L.M."/>
            <person name="Yamada A."/>
            <person name="Yan M."/>
            <person name="Wang P."/>
            <person name="Xu J."/>
            <person name="Bruns T."/>
            <person name="Baldrian P."/>
            <person name="Vilgalys R."/>
            <person name="Dunand C."/>
            <person name="Henrissat B."/>
            <person name="Grigoriev I.V."/>
            <person name="Hibbett D."/>
            <person name="Nagy L.G."/>
            <person name="Martin F.M."/>
        </authorList>
    </citation>
    <scope>NUCLEOTIDE SEQUENCE</scope>
    <source>
        <strain evidence="11">UP504</strain>
    </source>
</reference>
<keyword evidence="12" id="KW-1185">Reference proteome</keyword>
<dbReference type="OrthoDB" id="26401at2759"/>
<feature type="region of interest" description="Disordered" evidence="6">
    <location>
        <begin position="390"/>
        <end position="409"/>
    </location>
</feature>
<dbReference type="GO" id="GO:0051301">
    <property type="term" value="P:cell division"/>
    <property type="evidence" value="ECO:0007669"/>
    <property type="project" value="UniProtKB-KW"/>
</dbReference>
<dbReference type="Pfam" id="PF21282">
    <property type="entry name" value="APC1_3rd"/>
    <property type="match status" value="1"/>
</dbReference>
<organism evidence="11 12">
    <name type="scientific">Hydnum rufescens UP504</name>
    <dbReference type="NCBI Taxonomy" id="1448309"/>
    <lineage>
        <taxon>Eukaryota</taxon>
        <taxon>Fungi</taxon>
        <taxon>Dikarya</taxon>
        <taxon>Basidiomycota</taxon>
        <taxon>Agaricomycotina</taxon>
        <taxon>Agaricomycetes</taxon>
        <taxon>Cantharellales</taxon>
        <taxon>Hydnaceae</taxon>
        <taxon>Hydnum</taxon>
    </lineage>
</organism>
<sequence>MVVVSLPTLRPLHSPGSIYVSNTTRDDPLNPGESDLLRTLRALVQPPDQEHRVFTNASTNSEGENELYWHANTVVWSVGGVQKRRWDFEDERQGVTAACFAWLEGSKMSPDSPRSSSRRLPTIKVPPKIVRSGQSSPSAFGPFTHLSYTNPLSGVSSTVDEMHPNHMRVICIFLRDIGHIYSLDGLEFTLNIPFTIYRVWEILPVGILLQAALTDADEAEARSRGMPMMPSLYSLTSPFDELRAIVFASEIIGGFQCAKPGRPLPGPHPRINRDTSPIPLVKWHDKILYVSPNSMVSPTSPDRILVTLDPREMTLKIFRYVYVKRNDRPGPLRQNANPKKYPFEPGVESMTTAENKEKRIHDLIGSIEFPANTAGKAPNTELDDLLRASESHLEAPTRRRSSHSRNDLSMTLDRMAIGGTGADEFGTVKETGRAKVKPIPTDGPTTYANNRKIKGEIFVEKIWECPVETPDCMNPDAISISMFDTRLTHACIAVAVSSPHPTVHILRLEPKEDRLAATYIQSVPAVCTVPVQAIRSGSDSDGLKDLLCLRPDGSMFLLCPGGTVDVQVESNRDEAPQMTVRDDRIVFQNGSGSRRAVRLMDSIRSSVTVVYSDNTTVRISTDLTPHSILVQSSFITLSHACSSPLLWKIRLGYLRRWSEFGRCGNSGEEFQCFSAAVLDALKAEEVGIRSDVNEGLDAWSLMGIHEIHNRLSNDIALRHLHLPSPNLLPTSWAGSNHPEKAAVLHGLHLLGEELKVDNTQQHALPMLIPLLVDLAVSVGADWADYWLRIYPDATTSWNLSASINILSPIAPPDLAGFLYSSLGAATNSQVYPRLSSIPRLYNLTPSLEYGSLTPLPLTEHLLPVYAALKDNSILDPSTTRERAYKAVSVMIERHVTVDDIDRLPFGIAAPLREALRTCQNNPAADWDREAYILIGRNDIAKMISGASSEIFSSGDAYQLRSNQEREPAPEAIDTICEQSRMMATIRHISSRELDPNRLDFAGIRFSEDQRLAEVDAILDSSKVQTVKIPERPDLNEHDLTKELAATVHHIVERTFALSFGRAIYTFGSISRLTRDEYIVPELKLDVKFVPHNVTYPPDPTKIHPEAKQWAEFHNGVAAALRLNPSAQGIDSSWIAFNKPHDLNAEHAGYLLGLGLTGHLRNMWNWHGYRYLVPKHEPTSIAVLLGLGAAHIGSADPDITRLLTIHMRPLLPPDSAELGIPLGAQSASLMGLGLLYLGTADRSMAEVALEEMSASQQVGGPEISNEHKEAYTITAALAFGMIMCGLGSKANTPSDVINVTKLRAFIAGKEPVELTKTHKTQGAPTSINLNFVSPAATIALALMYLKTNRADIAGTFALPPDPAGLRDIQPNLLLLRALGRSLVMWDDITPSVQWVLSQAQRAPKDMTKKQLQEGVKDLYEYAFFNILSGACLAIGLKYAGTATTAANHVLIHFHDKLLENLRRQPSGQTFDLQLRRSAIREAINMVDLALGIVMAGTGDVVCMQRFRVRHGLFGPQFKYGAHIATHMALGFLFLGGGRYTLGTSNAAVACLVAALYPRFPLHSNETRGLLQAFRHLWVLAVEPRCLIARDADTNEIARIPIKIKISEGPDDPVRTHHFVCPTLLPDFNRFVSLKVDSPRYWPFVLNIANNPRNRDSLLRSQTIYVKRRTGFLAYANDPMGFQSLSIWNGTPIGDPSILDFPLQVSAAATASATNNPFSPWLPKSFSDMRHFTPHSTNDAQLLAFADRFCRLPGRHASEAMTLAYAQQCLLDVLSGDKPQILPSLLALYHARVTRPQHAPLGALGIRDIHLANEFYALLFRLHGGLVEGVQRQPLMRVAALQGSIAMLSMETNALRLDAGFVACYRAYARGEDLAAAVASSSPGIDVEQDASILRMRKRQLAFFLLHERVPSAQTLAALRMLANDSLGTYRTNIVGGMDTSSGDADASSSGAARAEILEPETLRTGLTLVIQKTAMSLAGPRTTPWALQSVREVLDFWTC</sequence>
<dbReference type="InterPro" id="IPR024990">
    <property type="entry name" value="Apc1"/>
</dbReference>
<evidence type="ECO:0000259" key="7">
    <source>
        <dbReference type="Pfam" id="PF12859"/>
    </source>
</evidence>
<dbReference type="Gene3D" id="1.25.10.10">
    <property type="entry name" value="Leucine-rich Repeat Variant"/>
    <property type="match status" value="1"/>
</dbReference>
<evidence type="ECO:0000256" key="1">
    <source>
        <dbReference type="ARBA" id="ARBA00010547"/>
    </source>
</evidence>
<keyword evidence="3" id="KW-0677">Repeat</keyword>
<keyword evidence="2" id="KW-0132">Cell division</keyword>
<evidence type="ECO:0000259" key="10">
    <source>
        <dbReference type="Pfam" id="PF21282"/>
    </source>
</evidence>
<dbReference type="PANTHER" id="PTHR12827:SF3">
    <property type="entry name" value="ANAPHASE-PROMOTING COMPLEX SUBUNIT 1"/>
    <property type="match status" value="1"/>
</dbReference>
<dbReference type="PANTHER" id="PTHR12827">
    <property type="entry name" value="MEIOTIC CHECKPOINT REGULATOR TSG24 FAMILY MEMBER"/>
    <property type="match status" value="1"/>
</dbReference>
<feature type="domain" description="Anaphase-promoting complex subunit 1 N-terminal" evidence="7">
    <location>
        <begin position="53"/>
        <end position="230"/>
    </location>
</feature>
<evidence type="ECO:0000313" key="11">
    <source>
        <dbReference type="EMBL" id="KAF9513502.1"/>
    </source>
</evidence>
<dbReference type="GO" id="GO:0005680">
    <property type="term" value="C:anaphase-promoting complex"/>
    <property type="evidence" value="ECO:0007669"/>
    <property type="project" value="InterPro"/>
</dbReference>